<organism evidence="3 4">
    <name type="scientific">Pedobacter albus</name>
    <dbReference type="NCBI Taxonomy" id="3113905"/>
    <lineage>
        <taxon>Bacteria</taxon>
        <taxon>Pseudomonadati</taxon>
        <taxon>Bacteroidota</taxon>
        <taxon>Sphingobacteriia</taxon>
        <taxon>Sphingobacteriales</taxon>
        <taxon>Sphingobacteriaceae</taxon>
        <taxon>Pedobacter</taxon>
    </lineage>
</organism>
<reference evidence="3 4" key="1">
    <citation type="submission" date="2024-01" db="EMBL/GenBank/DDBJ databases">
        <title>Pedobacter sp. nov., isolated from fresh soil.</title>
        <authorList>
            <person name="Le N.T.T."/>
        </authorList>
    </citation>
    <scope>NUCLEOTIDE SEQUENCE [LARGE SCALE GENOMIC DNA]</scope>
    <source>
        <strain evidence="3 4">KR3-3</strain>
    </source>
</reference>
<dbReference type="RefSeq" id="WP_330107055.1">
    <property type="nucleotide sequence ID" value="NZ_JAZDQT010000001.1"/>
</dbReference>
<evidence type="ECO:0000313" key="3">
    <source>
        <dbReference type="EMBL" id="MEE1944693.1"/>
    </source>
</evidence>
<feature type="domain" description="SH3b" evidence="2">
    <location>
        <begin position="142"/>
        <end position="205"/>
    </location>
</feature>
<name>A0ABU7I5I3_9SPHI</name>
<dbReference type="Pfam" id="PF08239">
    <property type="entry name" value="SH3_3"/>
    <property type="match status" value="1"/>
</dbReference>
<evidence type="ECO:0000259" key="2">
    <source>
        <dbReference type="PROSITE" id="PS51781"/>
    </source>
</evidence>
<evidence type="ECO:0000256" key="1">
    <source>
        <dbReference type="SAM" id="Phobius"/>
    </source>
</evidence>
<keyword evidence="1" id="KW-1133">Transmembrane helix</keyword>
<keyword evidence="1" id="KW-0472">Membrane</keyword>
<dbReference type="Pfam" id="PF14020">
    <property type="entry name" value="DUF4236"/>
    <property type="match status" value="1"/>
</dbReference>
<dbReference type="PROSITE" id="PS51781">
    <property type="entry name" value="SH3B"/>
    <property type="match status" value="1"/>
</dbReference>
<dbReference type="InterPro" id="IPR025330">
    <property type="entry name" value="DUF4236"/>
</dbReference>
<feature type="transmembrane region" description="Helical" evidence="1">
    <location>
        <begin position="223"/>
        <end position="243"/>
    </location>
</feature>
<proteinExistence type="predicted"/>
<feature type="transmembrane region" description="Helical" evidence="1">
    <location>
        <begin position="108"/>
        <end position="126"/>
    </location>
</feature>
<comment type="caution">
    <text evidence="3">The sequence shown here is derived from an EMBL/GenBank/DDBJ whole genome shotgun (WGS) entry which is preliminary data.</text>
</comment>
<dbReference type="SMART" id="SM00287">
    <property type="entry name" value="SH3b"/>
    <property type="match status" value="1"/>
</dbReference>
<dbReference type="EMBL" id="JAZDQT010000001">
    <property type="protein sequence ID" value="MEE1944693.1"/>
    <property type="molecule type" value="Genomic_DNA"/>
</dbReference>
<dbReference type="Proteomes" id="UP001336835">
    <property type="component" value="Unassembled WGS sequence"/>
</dbReference>
<accession>A0ABU7I5I3</accession>
<dbReference type="InterPro" id="IPR003646">
    <property type="entry name" value="SH3-like_bac-type"/>
</dbReference>
<sequence length="458" mass="52249">MGLIFRKSIKLGSIRVNFSGSGISYSTGIKGARITSGPRGTYVTIGANGIYYRKKIGRAQYQPNHRQPLPIIDPTIHTITSAPIDQLTDVDSKAFIDELSEKAAKISLFTWLGIVPMIAFFILLSANSFREREIVIQPGGERKVAIIDSYVGSNIRTNPDANSPVLRTAKDGEEFTLLAESNKKWFKIQFHDSVGYVSKKLARSSVVNDERLTRTETYSTNPYYNWMLATGFLVFLPVLFFLAKQDKRRFGMELNYEMDDQMSSIYKAFTTNFADFNSSRRKWQYLHAQRNYDWKRNAGAGRLVNRVSIGEVSAHKMPIRYFKTNVQIPYIKLRNTQLFFLPERLLVRRGNKFAAVFYKNLNIENNLTQFIEDGIVASDARIVDYTWKYVNKKGGPDRRFGNNRKIPICLYSQYTLHSATGVYEIISTSRISAFDGFSDYLKKIGQLQSAMLNGTQIS</sequence>
<gene>
    <name evidence="3" type="ORF">VRU48_06210</name>
</gene>
<dbReference type="Gene3D" id="2.30.30.40">
    <property type="entry name" value="SH3 Domains"/>
    <property type="match status" value="1"/>
</dbReference>
<keyword evidence="1" id="KW-0812">Transmembrane</keyword>
<protein>
    <submittedName>
        <fullName evidence="3">DUF4236 domain-containing protein</fullName>
    </submittedName>
</protein>
<keyword evidence="4" id="KW-1185">Reference proteome</keyword>
<evidence type="ECO:0000313" key="4">
    <source>
        <dbReference type="Proteomes" id="UP001336835"/>
    </source>
</evidence>